<dbReference type="InterPro" id="IPR029045">
    <property type="entry name" value="ClpP/crotonase-like_dom_sf"/>
</dbReference>
<dbReference type="SUPFAM" id="SSF52096">
    <property type="entry name" value="ClpP/crotonase"/>
    <property type="match status" value="1"/>
</dbReference>
<evidence type="ECO:0000256" key="1">
    <source>
        <dbReference type="ARBA" id="ARBA00008683"/>
    </source>
</evidence>
<dbReference type="EMBL" id="LAZR01020911">
    <property type="protein sequence ID" value="KKL87167.1"/>
    <property type="molecule type" value="Genomic_DNA"/>
</dbReference>
<proteinExistence type="inferred from homology"/>
<dbReference type="Pfam" id="PF01343">
    <property type="entry name" value="Peptidase_S49"/>
    <property type="match status" value="1"/>
</dbReference>
<protein>
    <recommendedName>
        <fullName evidence="2">Peptidase S49 domain-containing protein</fullName>
    </recommendedName>
</protein>
<feature type="domain" description="Peptidase S49" evidence="2">
    <location>
        <begin position="114"/>
        <end position="159"/>
    </location>
</feature>
<dbReference type="PANTHER" id="PTHR42987">
    <property type="entry name" value="PEPTIDASE S49"/>
    <property type="match status" value="1"/>
</dbReference>
<comment type="similarity">
    <text evidence="1">Belongs to the peptidase S49 family.</text>
</comment>
<comment type="caution">
    <text evidence="3">The sequence shown here is derived from an EMBL/GenBank/DDBJ whole genome shotgun (WGS) entry which is preliminary data.</text>
</comment>
<dbReference type="InterPro" id="IPR002142">
    <property type="entry name" value="Peptidase_S49"/>
</dbReference>
<evidence type="ECO:0000259" key="2">
    <source>
        <dbReference type="Pfam" id="PF01343"/>
    </source>
</evidence>
<dbReference type="GO" id="GO:0006508">
    <property type="term" value="P:proteolysis"/>
    <property type="evidence" value="ECO:0007669"/>
    <property type="project" value="InterPro"/>
</dbReference>
<feature type="non-terminal residue" evidence="3">
    <location>
        <position position="164"/>
    </location>
</feature>
<reference evidence="3" key="1">
    <citation type="journal article" date="2015" name="Nature">
        <title>Complex archaea that bridge the gap between prokaryotes and eukaryotes.</title>
        <authorList>
            <person name="Spang A."/>
            <person name="Saw J.H."/>
            <person name="Jorgensen S.L."/>
            <person name="Zaremba-Niedzwiedzka K."/>
            <person name="Martijn J."/>
            <person name="Lind A.E."/>
            <person name="van Eijk R."/>
            <person name="Schleper C."/>
            <person name="Guy L."/>
            <person name="Ettema T.J."/>
        </authorList>
    </citation>
    <scope>NUCLEOTIDE SEQUENCE</scope>
</reference>
<accession>A0A0F9IIP0</accession>
<organism evidence="3">
    <name type="scientific">marine sediment metagenome</name>
    <dbReference type="NCBI Taxonomy" id="412755"/>
    <lineage>
        <taxon>unclassified sequences</taxon>
        <taxon>metagenomes</taxon>
        <taxon>ecological metagenomes</taxon>
    </lineage>
</organism>
<name>A0A0F9IIP0_9ZZZZ</name>
<dbReference type="AlphaFoldDB" id="A0A0F9IIP0"/>
<sequence length="164" mass="17488">MWALEPQTLAIGADILRRKLSGVAFSGKDLHTELGIATPRERQQSREANIAVIPILGIIEQRAHSLGSSVESIEAAFDSALASKQFDGILLDIDSPGGSVPGVPELAEKIRDARDTKPVLAIANSLAASAAYWIASAAKEMWVQKSGETGSIGVWAMHIDESER</sequence>
<evidence type="ECO:0000313" key="3">
    <source>
        <dbReference type="EMBL" id="KKL87167.1"/>
    </source>
</evidence>
<dbReference type="Gene3D" id="3.90.226.10">
    <property type="entry name" value="2-enoyl-CoA Hydratase, Chain A, domain 1"/>
    <property type="match status" value="1"/>
</dbReference>
<dbReference type="GO" id="GO:0008233">
    <property type="term" value="F:peptidase activity"/>
    <property type="evidence" value="ECO:0007669"/>
    <property type="project" value="InterPro"/>
</dbReference>
<gene>
    <name evidence="3" type="ORF">LCGC14_1937400</name>
</gene>
<dbReference type="PANTHER" id="PTHR42987:SF4">
    <property type="entry name" value="PROTEASE SOHB-RELATED"/>
    <property type="match status" value="1"/>
</dbReference>